<keyword evidence="10 20" id="KW-0547">Nucleotide-binding</keyword>
<keyword evidence="11 24" id="KW-0418">Kinase</keyword>
<dbReference type="SMART" id="SM00220">
    <property type="entry name" value="S_TKc"/>
    <property type="match status" value="1"/>
</dbReference>
<proteinExistence type="inferred from homology"/>
<keyword evidence="5" id="KW-0597">Phosphoprotein</keyword>
<dbReference type="GO" id="GO:0005524">
    <property type="term" value="F:ATP binding"/>
    <property type="evidence" value="ECO:0007669"/>
    <property type="project" value="UniProtKB-UniRule"/>
</dbReference>
<dbReference type="Pfam" id="PF00069">
    <property type="entry name" value="Pkinase"/>
    <property type="match status" value="1"/>
</dbReference>
<dbReference type="GO" id="GO:0004674">
    <property type="term" value="F:protein serine/threonine kinase activity"/>
    <property type="evidence" value="ECO:0007669"/>
    <property type="project" value="UniProtKB-KW"/>
</dbReference>
<dbReference type="AlphaFoldDB" id="B9S8E8"/>
<reference evidence="25" key="1">
    <citation type="journal article" date="2010" name="Nat. Biotechnol.">
        <title>Draft genome sequence of the oilseed species Ricinus communis.</title>
        <authorList>
            <person name="Chan A.P."/>
            <person name="Crabtree J."/>
            <person name="Zhao Q."/>
            <person name="Lorenzi H."/>
            <person name="Orvis J."/>
            <person name="Puiu D."/>
            <person name="Melake-Berhan A."/>
            <person name="Jones K.M."/>
            <person name="Redman J."/>
            <person name="Chen G."/>
            <person name="Cahoon E.B."/>
            <person name="Gedil M."/>
            <person name="Stanke M."/>
            <person name="Haas B.J."/>
            <person name="Wortman J.R."/>
            <person name="Fraser-Liggett C.M."/>
            <person name="Ravel J."/>
            <person name="Rabinowicz P.D."/>
        </authorList>
    </citation>
    <scope>NUCLEOTIDE SEQUENCE [LARGE SCALE GENOMIC DNA]</scope>
    <source>
        <strain evidence="25">cv. Hale</strain>
    </source>
</reference>
<keyword evidence="8" id="KW-0732">Signal</keyword>
<keyword evidence="7 22" id="KW-0812">Transmembrane</keyword>
<keyword evidence="4" id="KW-0245">EGF-like domain</keyword>
<dbReference type="GO" id="GO:0016020">
    <property type="term" value="C:membrane"/>
    <property type="evidence" value="ECO:0007669"/>
    <property type="project" value="UniProtKB-SubCell"/>
</dbReference>
<evidence type="ECO:0000256" key="18">
    <source>
        <dbReference type="ARBA" id="ARBA00047899"/>
    </source>
</evidence>
<evidence type="ECO:0000256" key="2">
    <source>
        <dbReference type="ARBA" id="ARBA00012513"/>
    </source>
</evidence>
<dbReference type="SUPFAM" id="SSF56112">
    <property type="entry name" value="Protein kinase-like (PK-like)"/>
    <property type="match status" value="1"/>
</dbReference>
<dbReference type="InterPro" id="IPR017441">
    <property type="entry name" value="Protein_kinase_ATP_BS"/>
</dbReference>
<dbReference type="InParanoid" id="B9S8E8"/>
<evidence type="ECO:0000256" key="9">
    <source>
        <dbReference type="ARBA" id="ARBA00022734"/>
    </source>
</evidence>
<evidence type="ECO:0000256" key="22">
    <source>
        <dbReference type="SAM" id="Phobius"/>
    </source>
</evidence>
<evidence type="ECO:0000256" key="16">
    <source>
        <dbReference type="ARBA" id="ARBA00023170"/>
    </source>
</evidence>
<evidence type="ECO:0000256" key="15">
    <source>
        <dbReference type="ARBA" id="ARBA00023157"/>
    </source>
</evidence>
<evidence type="ECO:0000256" key="19">
    <source>
        <dbReference type="ARBA" id="ARBA00048679"/>
    </source>
</evidence>
<keyword evidence="6 24" id="KW-0808">Transferase</keyword>
<dbReference type="FunFam" id="3.30.200.20:FF:000178">
    <property type="entry name" value="serine/threonine-protein kinase PBS1-like"/>
    <property type="match status" value="1"/>
</dbReference>
<dbReference type="Gene3D" id="3.30.200.20">
    <property type="entry name" value="Phosphorylase Kinase, domain 1"/>
    <property type="match status" value="1"/>
</dbReference>
<evidence type="ECO:0000256" key="6">
    <source>
        <dbReference type="ARBA" id="ARBA00022679"/>
    </source>
</evidence>
<dbReference type="PANTHER" id="PTHR47976">
    <property type="entry name" value="G-TYPE LECTIN S-RECEPTOR-LIKE SERINE/THREONINE-PROTEIN KINASE SD2-5"/>
    <property type="match status" value="1"/>
</dbReference>
<accession>B9S8E8</accession>
<comment type="subcellular location">
    <subcellularLocation>
        <location evidence="1">Membrane</location>
        <topology evidence="1">Single-pass type I membrane protein</topology>
    </subcellularLocation>
</comment>
<feature type="domain" description="Protein kinase" evidence="23">
    <location>
        <begin position="81"/>
        <end position="353"/>
    </location>
</feature>
<keyword evidence="13 22" id="KW-1133">Transmembrane helix</keyword>
<evidence type="ECO:0000256" key="10">
    <source>
        <dbReference type="ARBA" id="ARBA00022741"/>
    </source>
</evidence>
<dbReference type="InterPro" id="IPR000719">
    <property type="entry name" value="Prot_kinase_dom"/>
</dbReference>
<evidence type="ECO:0000256" key="3">
    <source>
        <dbReference type="ARBA" id="ARBA00022527"/>
    </source>
</evidence>
<dbReference type="CDD" id="cd14066">
    <property type="entry name" value="STKc_IRAK"/>
    <property type="match status" value="1"/>
</dbReference>
<dbReference type="Gene3D" id="1.10.510.10">
    <property type="entry name" value="Transferase(Phosphotransferase) domain 1"/>
    <property type="match status" value="1"/>
</dbReference>
<keyword evidence="16" id="KW-0675">Receptor</keyword>
<evidence type="ECO:0000256" key="21">
    <source>
        <dbReference type="RuleBase" id="RU000304"/>
    </source>
</evidence>
<keyword evidence="15" id="KW-1015">Disulfide bond</keyword>
<evidence type="ECO:0000256" key="7">
    <source>
        <dbReference type="ARBA" id="ARBA00022692"/>
    </source>
</evidence>
<evidence type="ECO:0000256" key="17">
    <source>
        <dbReference type="ARBA" id="ARBA00023180"/>
    </source>
</evidence>
<dbReference type="InterPro" id="IPR051343">
    <property type="entry name" value="G-type_lectin_kinases/EP1-like"/>
</dbReference>
<name>B9S8E8_RICCO</name>
<evidence type="ECO:0000256" key="4">
    <source>
        <dbReference type="ARBA" id="ARBA00022536"/>
    </source>
</evidence>
<evidence type="ECO:0000256" key="11">
    <source>
        <dbReference type="ARBA" id="ARBA00022777"/>
    </source>
</evidence>
<sequence length="396" mass="44842">MGAISVVLYLWVPGVSAIVAVVVAGAVVIVVYVFIMRSKRRKRIVSDQEIGMVDEGLEDDLNQLSGLPLRFTYEQLRIATKNFEKKLGNGSFGTVFEGAQENGRKIAVKRLEALGQGKKEFLAEVKTVGSIHHLNLVTLIGFCVENSHRLLVYEFMSNGSLDKWIFYKDQPLLDWQTRKAIILGIAKGLVYLHEECKWKIVHLDIKPQNILLDENLQAKISDFGMSTLIERDQSQVVTAIRGTFGYMAPELLNSIITKKADVYSFGVVVMEIVCGRRNIDRSLPEECMFLLLMFMRNAKEDQWSDMIDKNCEDMQLHRLEVVEMMKVAVRCLQNDYKRRPSMSTVVKVLNGTMKVEADLDYSIHYPATPAATKREEEELGYASATPLLPWTLSGPR</sequence>
<organism evidence="24 25">
    <name type="scientific">Ricinus communis</name>
    <name type="common">Castor bean</name>
    <dbReference type="NCBI Taxonomy" id="3988"/>
    <lineage>
        <taxon>Eukaryota</taxon>
        <taxon>Viridiplantae</taxon>
        <taxon>Streptophyta</taxon>
        <taxon>Embryophyta</taxon>
        <taxon>Tracheophyta</taxon>
        <taxon>Spermatophyta</taxon>
        <taxon>Magnoliopsida</taxon>
        <taxon>eudicotyledons</taxon>
        <taxon>Gunneridae</taxon>
        <taxon>Pentapetalae</taxon>
        <taxon>rosids</taxon>
        <taxon>fabids</taxon>
        <taxon>Malpighiales</taxon>
        <taxon>Euphorbiaceae</taxon>
        <taxon>Acalyphoideae</taxon>
        <taxon>Acalypheae</taxon>
        <taxon>Ricinus</taxon>
    </lineage>
</organism>
<evidence type="ECO:0000313" key="24">
    <source>
        <dbReference type="EMBL" id="EEF40125.1"/>
    </source>
</evidence>
<dbReference type="STRING" id="3988.B9S8E8"/>
<dbReference type="PROSITE" id="PS00107">
    <property type="entry name" value="PROTEIN_KINASE_ATP"/>
    <property type="match status" value="1"/>
</dbReference>
<dbReference type="GO" id="GO:0106310">
    <property type="term" value="F:protein serine kinase activity"/>
    <property type="evidence" value="ECO:0007669"/>
    <property type="project" value="RHEA"/>
</dbReference>
<dbReference type="Proteomes" id="UP000008311">
    <property type="component" value="Unassembled WGS sequence"/>
</dbReference>
<evidence type="ECO:0000256" key="8">
    <source>
        <dbReference type="ARBA" id="ARBA00022729"/>
    </source>
</evidence>
<feature type="binding site" evidence="20">
    <location>
        <position position="109"/>
    </location>
    <ligand>
        <name>ATP</name>
        <dbReference type="ChEBI" id="CHEBI:30616"/>
    </ligand>
</feature>
<keyword evidence="25" id="KW-1185">Reference proteome</keyword>
<keyword evidence="12 20" id="KW-0067">ATP-binding</keyword>
<keyword evidence="3 21" id="KW-0723">Serine/threonine-protein kinase</keyword>
<dbReference type="GO" id="GO:0004672">
    <property type="term" value="F:protein kinase activity"/>
    <property type="evidence" value="ECO:0000318"/>
    <property type="project" value="GO_Central"/>
</dbReference>
<evidence type="ECO:0000256" key="20">
    <source>
        <dbReference type="PROSITE-ProRule" id="PRU10141"/>
    </source>
</evidence>
<feature type="transmembrane region" description="Helical" evidence="22">
    <location>
        <begin position="6"/>
        <end position="35"/>
    </location>
</feature>
<dbReference type="EMBL" id="EQ973891">
    <property type="protein sequence ID" value="EEF40125.1"/>
    <property type="molecule type" value="Genomic_DNA"/>
</dbReference>
<dbReference type="InterPro" id="IPR008271">
    <property type="entry name" value="Ser/Thr_kinase_AS"/>
</dbReference>
<comment type="similarity">
    <text evidence="21">Belongs to the protein kinase superfamily.</text>
</comment>
<evidence type="ECO:0000256" key="12">
    <source>
        <dbReference type="ARBA" id="ARBA00022840"/>
    </source>
</evidence>
<keyword evidence="14 22" id="KW-0472">Membrane</keyword>
<evidence type="ECO:0000256" key="1">
    <source>
        <dbReference type="ARBA" id="ARBA00004479"/>
    </source>
</evidence>
<dbReference type="GO" id="GO:0030246">
    <property type="term" value="F:carbohydrate binding"/>
    <property type="evidence" value="ECO:0007669"/>
    <property type="project" value="UniProtKB-KW"/>
</dbReference>
<evidence type="ECO:0000259" key="23">
    <source>
        <dbReference type="PROSITE" id="PS50011"/>
    </source>
</evidence>
<dbReference type="FunFam" id="1.10.510.10:FF:000248">
    <property type="entry name" value="S-receptor-like kinase 5"/>
    <property type="match status" value="1"/>
</dbReference>
<evidence type="ECO:0000313" key="25">
    <source>
        <dbReference type="Proteomes" id="UP000008311"/>
    </source>
</evidence>
<evidence type="ECO:0000256" key="14">
    <source>
        <dbReference type="ARBA" id="ARBA00023136"/>
    </source>
</evidence>
<keyword evidence="17" id="KW-0325">Glycoprotein</keyword>
<keyword evidence="9" id="KW-0430">Lectin</keyword>
<dbReference type="InterPro" id="IPR011009">
    <property type="entry name" value="Kinase-like_dom_sf"/>
</dbReference>
<comment type="catalytic activity">
    <reaction evidence="18">
        <text>L-threonyl-[protein] + ATP = O-phospho-L-threonyl-[protein] + ADP + H(+)</text>
        <dbReference type="Rhea" id="RHEA:46608"/>
        <dbReference type="Rhea" id="RHEA-COMP:11060"/>
        <dbReference type="Rhea" id="RHEA-COMP:11605"/>
        <dbReference type="ChEBI" id="CHEBI:15378"/>
        <dbReference type="ChEBI" id="CHEBI:30013"/>
        <dbReference type="ChEBI" id="CHEBI:30616"/>
        <dbReference type="ChEBI" id="CHEBI:61977"/>
        <dbReference type="ChEBI" id="CHEBI:456216"/>
        <dbReference type="EC" id="2.7.11.1"/>
    </reaction>
</comment>
<evidence type="ECO:0000256" key="5">
    <source>
        <dbReference type="ARBA" id="ARBA00022553"/>
    </source>
</evidence>
<dbReference type="PANTHER" id="PTHR47976:SF30">
    <property type="entry name" value="RECEPTOR-LIKE SERINE_THREONINE-PROTEIN KINASE"/>
    <property type="match status" value="1"/>
</dbReference>
<comment type="catalytic activity">
    <reaction evidence="19">
        <text>L-seryl-[protein] + ATP = O-phospho-L-seryl-[protein] + ADP + H(+)</text>
        <dbReference type="Rhea" id="RHEA:17989"/>
        <dbReference type="Rhea" id="RHEA-COMP:9863"/>
        <dbReference type="Rhea" id="RHEA-COMP:11604"/>
        <dbReference type="ChEBI" id="CHEBI:15378"/>
        <dbReference type="ChEBI" id="CHEBI:29999"/>
        <dbReference type="ChEBI" id="CHEBI:30616"/>
        <dbReference type="ChEBI" id="CHEBI:83421"/>
        <dbReference type="ChEBI" id="CHEBI:456216"/>
        <dbReference type="EC" id="2.7.11.1"/>
    </reaction>
</comment>
<gene>
    <name evidence="24" type="ORF">RCOM_1252000</name>
</gene>
<dbReference type="PROSITE" id="PS50011">
    <property type="entry name" value="PROTEIN_KINASE_DOM"/>
    <property type="match status" value="1"/>
</dbReference>
<protein>
    <recommendedName>
        <fullName evidence="2">non-specific serine/threonine protein kinase</fullName>
        <ecNumber evidence="2">2.7.11.1</ecNumber>
    </recommendedName>
</protein>
<evidence type="ECO:0000256" key="13">
    <source>
        <dbReference type="ARBA" id="ARBA00022989"/>
    </source>
</evidence>
<dbReference type="EC" id="2.7.11.1" evidence="2"/>
<dbReference type="PROSITE" id="PS00108">
    <property type="entry name" value="PROTEIN_KINASE_ST"/>
    <property type="match status" value="1"/>
</dbReference>